<feature type="domain" description="Glyoxalase/fosfomycin resistance/dioxygenase" evidence="1">
    <location>
        <begin position="10"/>
        <end position="85"/>
    </location>
</feature>
<dbReference type="Proteomes" id="UP000239735">
    <property type="component" value="Unassembled WGS sequence"/>
</dbReference>
<organism evidence="2 3">
    <name type="scientific">Candidatus Sulfuritelmatomonas gaucii</name>
    <dbReference type="NCBI Taxonomy" id="2043161"/>
    <lineage>
        <taxon>Bacteria</taxon>
        <taxon>Pseudomonadati</taxon>
        <taxon>Acidobacteriota</taxon>
        <taxon>Terriglobia</taxon>
        <taxon>Terriglobales</taxon>
        <taxon>Acidobacteriaceae</taxon>
        <taxon>Candidatus Sulfuritelmatomonas</taxon>
    </lineage>
</organism>
<name>A0A2N9LAD3_9BACT</name>
<dbReference type="InterPro" id="IPR029068">
    <property type="entry name" value="Glyas_Bleomycin-R_OHBP_Dase"/>
</dbReference>
<dbReference type="InterPro" id="IPR004360">
    <property type="entry name" value="Glyas_Fos-R_dOase_dom"/>
</dbReference>
<reference evidence="3" key="1">
    <citation type="submission" date="2018-02" db="EMBL/GenBank/DDBJ databases">
        <authorList>
            <person name="Hausmann B."/>
        </authorList>
    </citation>
    <scope>NUCLEOTIDE SEQUENCE [LARGE SCALE GENOMIC DNA]</scope>
    <source>
        <strain evidence="3">Peat soil MAG SbA5</strain>
    </source>
</reference>
<accession>A0A2N9LAD3</accession>
<dbReference type="Pfam" id="PF00903">
    <property type="entry name" value="Glyoxalase"/>
    <property type="match status" value="1"/>
</dbReference>
<sequence length="105" mass="11592">MANTFGTDILIQALDPKAAAGFYVKELGFTITGEHDRWIDLHGDHINLFIEEGPALGPVLEVTVADVEEAKARLVASGCEIVKDEPEFPRCYVKDPYGLIYNLTK</sequence>
<proteinExistence type="predicted"/>
<dbReference type="Gene3D" id="3.10.180.10">
    <property type="entry name" value="2,3-Dihydroxybiphenyl 1,2-Dioxygenase, domain 1"/>
    <property type="match status" value="1"/>
</dbReference>
<evidence type="ECO:0000259" key="1">
    <source>
        <dbReference type="Pfam" id="PF00903"/>
    </source>
</evidence>
<dbReference type="SUPFAM" id="SSF54593">
    <property type="entry name" value="Glyoxalase/Bleomycin resistance protein/Dihydroxybiphenyl dioxygenase"/>
    <property type="match status" value="1"/>
</dbReference>
<dbReference type="OrthoDB" id="121588at2"/>
<dbReference type="EMBL" id="OKRB01000085">
    <property type="protein sequence ID" value="SPE20218.1"/>
    <property type="molecule type" value="Genomic_DNA"/>
</dbReference>
<dbReference type="AlphaFoldDB" id="A0A2N9LAD3"/>
<evidence type="ECO:0000313" key="3">
    <source>
        <dbReference type="Proteomes" id="UP000239735"/>
    </source>
</evidence>
<evidence type="ECO:0000313" key="2">
    <source>
        <dbReference type="EMBL" id="SPE20218.1"/>
    </source>
</evidence>
<gene>
    <name evidence="2" type="ORF">SBA5_290072</name>
</gene>
<protein>
    <recommendedName>
        <fullName evidence="1">Glyoxalase/fosfomycin resistance/dioxygenase domain-containing protein</fullName>
    </recommendedName>
</protein>